<feature type="transmembrane region" description="Helical" evidence="11">
    <location>
        <begin position="118"/>
        <end position="143"/>
    </location>
</feature>
<feature type="domain" description="Ion transport" evidence="12">
    <location>
        <begin position="117"/>
        <end position="289"/>
    </location>
</feature>
<keyword evidence="2" id="KW-0813">Transport</keyword>
<dbReference type="Pfam" id="PF00520">
    <property type="entry name" value="Ion_trans"/>
    <property type="match status" value="1"/>
</dbReference>
<dbReference type="PANTHER" id="PTHR47143">
    <property type="entry name" value="TRANSIENT RECEPTOR POTENTIAL CATION CHANNEL PROTEIN PAINLESS"/>
    <property type="match status" value="1"/>
</dbReference>
<evidence type="ECO:0000256" key="1">
    <source>
        <dbReference type="ARBA" id="ARBA00004141"/>
    </source>
</evidence>
<dbReference type="WBParaSite" id="SMUV_0000956101-mRNA-1">
    <property type="protein sequence ID" value="SMUV_0000956101-mRNA-1"/>
    <property type="gene ID" value="SMUV_0000956101"/>
</dbReference>
<feature type="transmembrane region" description="Helical" evidence="11">
    <location>
        <begin position="75"/>
        <end position="95"/>
    </location>
</feature>
<reference evidence="14" key="1">
    <citation type="submission" date="2017-02" db="UniProtKB">
        <authorList>
            <consortium name="WormBaseParasite"/>
        </authorList>
    </citation>
    <scope>IDENTIFICATION</scope>
</reference>
<evidence type="ECO:0000256" key="8">
    <source>
        <dbReference type="ARBA" id="ARBA00023136"/>
    </source>
</evidence>
<organism evidence="13 14">
    <name type="scientific">Syphacia muris</name>
    <dbReference type="NCBI Taxonomy" id="451379"/>
    <lineage>
        <taxon>Eukaryota</taxon>
        <taxon>Metazoa</taxon>
        <taxon>Ecdysozoa</taxon>
        <taxon>Nematoda</taxon>
        <taxon>Chromadorea</taxon>
        <taxon>Rhabditida</taxon>
        <taxon>Spirurina</taxon>
        <taxon>Oxyuridomorpha</taxon>
        <taxon>Oxyuroidea</taxon>
        <taxon>Oxyuridae</taxon>
        <taxon>Syphacia</taxon>
    </lineage>
</organism>
<accession>A0A0N5AX88</accession>
<evidence type="ECO:0000256" key="9">
    <source>
        <dbReference type="ARBA" id="ARBA00023180"/>
    </source>
</evidence>
<keyword evidence="4" id="KW-0677">Repeat</keyword>
<sequence>LEIEEKNPKFCHQNRYPYDENGKLKVDASLYTDDLDKVVANHPLKIMVECKRLSLLKNPVVAYLIRHKWNSVGRYIYYTDLGIYSLFLLLLTHYITERSMPNDNIDKYDTENVYEKRFILILFNLLIYFLTYLTDLLNFLLCYCFQDVKWIVGGFAVFIAWINLLFMIRKLPKFGIYILMFFDVVSTFLQSVVVFGLFVVAFSMLFFIWLQNREEFKTRWLSVMKTTMMMVGEVDYVTMFFDNDGSMNKQPNPWANIALFAFVIIMTILLMNLLVGLAVDDIKAVQEKAELTRIAMHVSCTEQYPGCSRITQFVALYNRKHC</sequence>
<dbReference type="STRING" id="451379.A0A0N5AX88"/>
<dbReference type="GO" id="GO:1902495">
    <property type="term" value="C:transmembrane transporter complex"/>
    <property type="evidence" value="ECO:0007669"/>
    <property type="project" value="TreeGrafter"/>
</dbReference>
<comment type="subcellular location">
    <subcellularLocation>
        <location evidence="1">Membrane</location>
        <topology evidence="1">Multi-pass membrane protein</topology>
    </subcellularLocation>
</comment>
<protein>
    <submittedName>
        <fullName evidence="14">Ion_trans domain-containing protein</fullName>
    </submittedName>
</protein>
<proteinExistence type="predicted"/>
<keyword evidence="10" id="KW-0407">Ion channel</keyword>
<keyword evidence="9" id="KW-0325">Glycoprotein</keyword>
<feature type="transmembrane region" description="Helical" evidence="11">
    <location>
        <begin position="188"/>
        <end position="210"/>
    </location>
</feature>
<keyword evidence="5 11" id="KW-1133">Transmembrane helix</keyword>
<evidence type="ECO:0000256" key="5">
    <source>
        <dbReference type="ARBA" id="ARBA00022989"/>
    </source>
</evidence>
<evidence type="ECO:0000256" key="10">
    <source>
        <dbReference type="ARBA" id="ARBA00023303"/>
    </source>
</evidence>
<keyword evidence="8 11" id="KW-0472">Membrane</keyword>
<evidence type="ECO:0000256" key="11">
    <source>
        <dbReference type="SAM" id="Phobius"/>
    </source>
</evidence>
<dbReference type="GO" id="GO:0005216">
    <property type="term" value="F:monoatomic ion channel activity"/>
    <property type="evidence" value="ECO:0007669"/>
    <property type="project" value="InterPro"/>
</dbReference>
<dbReference type="AlphaFoldDB" id="A0A0N5AX88"/>
<evidence type="ECO:0000259" key="12">
    <source>
        <dbReference type="Pfam" id="PF00520"/>
    </source>
</evidence>
<keyword evidence="7" id="KW-0406">Ion transport</keyword>
<keyword evidence="6" id="KW-0040">ANK repeat</keyword>
<keyword evidence="13" id="KW-1185">Reference proteome</keyword>
<evidence type="ECO:0000256" key="3">
    <source>
        <dbReference type="ARBA" id="ARBA00022692"/>
    </source>
</evidence>
<dbReference type="InterPro" id="IPR005821">
    <property type="entry name" value="Ion_trans_dom"/>
</dbReference>
<evidence type="ECO:0000256" key="6">
    <source>
        <dbReference type="ARBA" id="ARBA00023043"/>
    </source>
</evidence>
<evidence type="ECO:0000256" key="4">
    <source>
        <dbReference type="ARBA" id="ARBA00022737"/>
    </source>
</evidence>
<dbReference type="Proteomes" id="UP000046393">
    <property type="component" value="Unplaced"/>
</dbReference>
<dbReference type="InterPro" id="IPR052076">
    <property type="entry name" value="TRP_cation_channel"/>
</dbReference>
<evidence type="ECO:0000256" key="7">
    <source>
        <dbReference type="ARBA" id="ARBA00023065"/>
    </source>
</evidence>
<name>A0A0N5AX88_9BILA</name>
<feature type="transmembrane region" description="Helical" evidence="11">
    <location>
        <begin position="150"/>
        <end position="168"/>
    </location>
</feature>
<dbReference type="PANTHER" id="PTHR47143:SF1">
    <property type="entry name" value="ION_TRANS DOMAIN-CONTAINING PROTEIN"/>
    <property type="match status" value="1"/>
</dbReference>
<evidence type="ECO:0000313" key="14">
    <source>
        <dbReference type="WBParaSite" id="SMUV_0000956101-mRNA-1"/>
    </source>
</evidence>
<keyword evidence="3 11" id="KW-0812">Transmembrane</keyword>
<feature type="transmembrane region" description="Helical" evidence="11">
    <location>
        <begin position="253"/>
        <end position="279"/>
    </location>
</feature>
<evidence type="ECO:0000256" key="2">
    <source>
        <dbReference type="ARBA" id="ARBA00022448"/>
    </source>
</evidence>
<evidence type="ECO:0000313" key="13">
    <source>
        <dbReference type="Proteomes" id="UP000046393"/>
    </source>
</evidence>